<evidence type="ECO:0000313" key="1">
    <source>
        <dbReference type="EMBL" id="MFC0389711.1"/>
    </source>
</evidence>
<evidence type="ECO:0000313" key="2">
    <source>
        <dbReference type="Proteomes" id="UP001589789"/>
    </source>
</evidence>
<comment type="caution">
    <text evidence="1">The sequence shown here is derived from an EMBL/GenBank/DDBJ whole genome shotgun (WGS) entry which is preliminary data.</text>
</comment>
<protein>
    <submittedName>
        <fullName evidence="1">Uncharacterized protein</fullName>
    </submittedName>
</protein>
<proteinExistence type="predicted"/>
<keyword evidence="2" id="KW-1185">Reference proteome</keyword>
<accession>A0ABV6J1T1</accession>
<organism evidence="1 2">
    <name type="scientific">Muricoccus vinaceus</name>
    <dbReference type="NCBI Taxonomy" id="424704"/>
    <lineage>
        <taxon>Bacteria</taxon>
        <taxon>Pseudomonadati</taxon>
        <taxon>Pseudomonadota</taxon>
        <taxon>Alphaproteobacteria</taxon>
        <taxon>Acetobacterales</taxon>
        <taxon>Roseomonadaceae</taxon>
        <taxon>Muricoccus</taxon>
    </lineage>
</organism>
<reference evidence="1 2" key="1">
    <citation type="submission" date="2024-09" db="EMBL/GenBank/DDBJ databases">
        <authorList>
            <person name="Sun Q."/>
            <person name="Mori K."/>
        </authorList>
    </citation>
    <scope>NUCLEOTIDE SEQUENCE [LARGE SCALE GENOMIC DNA]</scope>
    <source>
        <strain evidence="1 2">CCM 7468</strain>
    </source>
</reference>
<gene>
    <name evidence="1" type="ORF">ACFFIC_29835</name>
</gene>
<sequence>MSDRPSKEEEELRRLEEALIEDILAASDEDILAEAEEDGIDPAANQAEMLQLVEAAELVVGKARMAAARAAAAAAREAAPPPKAFRAGVPGAGPLHAANDIDANRELTLAARNGGDQSARDQDGIDEDIAELEALQGKSRDPEV</sequence>
<dbReference type="EMBL" id="JBHLVZ010000120">
    <property type="protein sequence ID" value="MFC0389711.1"/>
    <property type="molecule type" value="Genomic_DNA"/>
</dbReference>
<name>A0ABV6J1T1_9PROT</name>
<dbReference type="RefSeq" id="WP_377057259.1">
    <property type="nucleotide sequence ID" value="NZ_JBHLVZ010000120.1"/>
</dbReference>
<dbReference type="Proteomes" id="UP001589789">
    <property type="component" value="Unassembled WGS sequence"/>
</dbReference>